<evidence type="ECO:0000259" key="2">
    <source>
        <dbReference type="Pfam" id="PF03815"/>
    </source>
</evidence>
<dbReference type="InterPro" id="IPR036609">
    <property type="entry name" value="LCCL_sf"/>
</dbReference>
<feature type="transmembrane region" description="Helical" evidence="1">
    <location>
        <begin position="535"/>
        <end position="556"/>
    </location>
</feature>
<reference evidence="4" key="1">
    <citation type="journal article" date="2017" name="Nucleic Acids Res.">
        <title>Proteogenomics produces comprehensive and highly accurate protein-coding gene annotation in a complete genome assembly of Malassezia sympodialis.</title>
        <authorList>
            <person name="Zhu Y."/>
            <person name="Engstroem P.G."/>
            <person name="Tellgren-Roth C."/>
            <person name="Baudo C.D."/>
            <person name="Kennell J.C."/>
            <person name="Sun S."/>
            <person name="Billmyre R.B."/>
            <person name="Schroeder M.S."/>
            <person name="Andersson A."/>
            <person name="Holm T."/>
            <person name="Sigurgeirsson B."/>
            <person name="Wu G."/>
            <person name="Sankaranarayanan S.R."/>
            <person name="Siddharthan R."/>
            <person name="Sanyal K."/>
            <person name="Lundeberg J."/>
            <person name="Nystedt B."/>
            <person name="Boekhout T."/>
            <person name="Dawson T.L. Jr."/>
            <person name="Heitman J."/>
            <person name="Scheynius A."/>
            <person name="Lehtioe J."/>
        </authorList>
    </citation>
    <scope>NUCLEOTIDE SEQUENCE [LARGE SCALE GENOMIC DNA]</scope>
    <source>
        <strain evidence="4">ATCC 42132</strain>
    </source>
</reference>
<feature type="transmembrane region" description="Helical" evidence="1">
    <location>
        <begin position="235"/>
        <end position="256"/>
    </location>
</feature>
<dbReference type="Gene3D" id="2.170.130.20">
    <property type="entry name" value="LCCL-like domain"/>
    <property type="match status" value="1"/>
</dbReference>
<dbReference type="AlphaFoldDB" id="A0A1M8A897"/>
<feature type="transmembrane region" description="Helical" evidence="1">
    <location>
        <begin position="471"/>
        <end position="490"/>
    </location>
</feature>
<feature type="transmembrane region" description="Helical" evidence="1">
    <location>
        <begin position="502"/>
        <end position="523"/>
    </location>
</feature>
<dbReference type="PANTHER" id="PTHR31331">
    <property type="entry name" value="LCCL DOMAIN PROTEIN (AFU_ORTHOLOGUE AFUA_5G08630)"/>
    <property type="match status" value="1"/>
</dbReference>
<proteinExistence type="predicted"/>
<accession>A0A1M8A897</accession>
<dbReference type="InterPro" id="IPR004043">
    <property type="entry name" value="LCCL"/>
</dbReference>
<evidence type="ECO:0000313" key="4">
    <source>
        <dbReference type="Proteomes" id="UP000186303"/>
    </source>
</evidence>
<dbReference type="InterPro" id="IPR051957">
    <property type="entry name" value="CRISP-LCCL_domain"/>
</dbReference>
<feature type="transmembrane region" description="Helical" evidence="1">
    <location>
        <begin position="568"/>
        <end position="586"/>
    </location>
</feature>
<keyword evidence="1" id="KW-0472">Membrane</keyword>
<dbReference type="OrthoDB" id="441660at2759"/>
<protein>
    <recommendedName>
        <fullName evidence="2">LCCL domain-containing protein</fullName>
    </recommendedName>
</protein>
<dbReference type="PANTHER" id="PTHR31331:SF1">
    <property type="entry name" value="CYSTEINE RICH SECRETORY PROTEIN LCCL DOMAIN CONTAINING 2"/>
    <property type="match status" value="1"/>
</dbReference>
<dbReference type="OMA" id="DWIPISR"/>
<name>A0A1M8A897_MALS4</name>
<evidence type="ECO:0000256" key="1">
    <source>
        <dbReference type="SAM" id="Phobius"/>
    </source>
</evidence>
<dbReference type="Pfam" id="PF03815">
    <property type="entry name" value="LCCL"/>
    <property type="match status" value="1"/>
</dbReference>
<organism evidence="3 4">
    <name type="scientific">Malassezia sympodialis (strain ATCC 42132)</name>
    <name type="common">Atopic eczema-associated yeast</name>
    <dbReference type="NCBI Taxonomy" id="1230383"/>
    <lineage>
        <taxon>Eukaryota</taxon>
        <taxon>Fungi</taxon>
        <taxon>Dikarya</taxon>
        <taxon>Basidiomycota</taxon>
        <taxon>Ustilaginomycotina</taxon>
        <taxon>Malasseziomycetes</taxon>
        <taxon>Malasseziales</taxon>
        <taxon>Malasseziaceae</taxon>
        <taxon>Malassezia</taxon>
    </lineage>
</organism>
<sequence length="764" mass="84399">MSYVDACLSALTQIRACQRSKSLGQSAHTWHALQWGLQSRTTTLLAHAYGVQELTEKAGPPPSLLSSDALLWLMQPRSFVSNSQRRILPNTPVMRQRSDSSSSVTACLSERTQSQHSGSRMTWRRAWDWIQGPLVPQAGLLPFPRWWPFTPLETYWLNLTARVAWAEPPPIALPGSPREECIDLEEVGQDTLSDTGLPRIMPIIEGQTRVARSKGFVLPGQAWWHQISRDVCHNALHWTLLVATCISWLFAFAVLVDNAWFSAQVKTSHGWETPVPSSCTTTFWSRNAECGLNGAACAPFSDARYTFQCPRGCEKTTLLNPRQVGDKAYNYMPLIVGGKDGTPYRGDSFLCAAAQHAGVIGQRGGCGLLRLVGTFGPFTPIVQHGLESVPFQAEFPQSFVFEPVLDQKNCTDERWKMYVLDAVLTAFVTLVLRPMPIFLFWLLSIVGFWHVNLVSELRDNPPPVGEAVGDFGAYLFVCFVIWYACLRHVWPHFQTVPLEFGFSMLGLWWIGVLLDVVFADVPLQRLEARDIQQQPGALSSLIVIVLVVVVLAINQVRIVRNAGVLPKFLTLYVVAAVILGLCAAVPGEGLRLHHYVISLALLPGCAFPTWISQLCSAFLFGMFINGIGRWGFDGLLQDEKTIQGDATGNSALPSFAMNASTSPLIQWDPIPASISGSWDSFALLVDDVMRYMGPHTSYNLSSLLDSYKQEPSDVIPSSQIMQSLQTGVHYLRLAYSSGGTPGDFTQAALAWMNGTFVPPPPGRS</sequence>
<feature type="domain" description="LCCL" evidence="2">
    <location>
        <begin position="278"/>
        <end position="393"/>
    </location>
</feature>
<dbReference type="VEuPathDB" id="FungiDB:MSYG_3062"/>
<keyword evidence="1" id="KW-1133">Transmembrane helix</keyword>
<dbReference type="SUPFAM" id="SSF69848">
    <property type="entry name" value="LCCL domain"/>
    <property type="match status" value="1"/>
</dbReference>
<keyword evidence="4" id="KW-1185">Reference proteome</keyword>
<feature type="transmembrane region" description="Helical" evidence="1">
    <location>
        <begin position="418"/>
        <end position="451"/>
    </location>
</feature>
<dbReference type="Proteomes" id="UP000186303">
    <property type="component" value="Chromosome 4"/>
</dbReference>
<evidence type="ECO:0000313" key="3">
    <source>
        <dbReference type="EMBL" id="SHO78715.1"/>
    </source>
</evidence>
<keyword evidence="1" id="KW-0812">Transmembrane</keyword>
<gene>
    <name evidence="3" type="ORF">MSYG_3062</name>
</gene>
<dbReference type="EMBL" id="LT671824">
    <property type="protein sequence ID" value="SHO78715.1"/>
    <property type="molecule type" value="Genomic_DNA"/>
</dbReference>